<dbReference type="Proteomes" id="UP001231649">
    <property type="component" value="Chromosome 14"/>
</dbReference>
<reference evidence="1" key="1">
    <citation type="submission" date="2023-03" db="EMBL/GenBank/DDBJ databases">
        <title>Chromosome-level genomes of two armyworms, Mythimna separata and Mythimna loreyi, provide insights into the biosynthesis and reception of sex pheromones.</title>
        <authorList>
            <person name="Zhao H."/>
        </authorList>
    </citation>
    <scope>NUCLEOTIDE SEQUENCE</scope>
    <source>
        <strain evidence="1">BeijingLab</strain>
    </source>
</reference>
<protein>
    <submittedName>
        <fullName evidence="1">Uncharacterized protein</fullName>
    </submittedName>
</protein>
<dbReference type="EMBL" id="CM056790">
    <property type="protein sequence ID" value="KAJ8723463.1"/>
    <property type="molecule type" value="Genomic_DNA"/>
</dbReference>
<proteinExistence type="predicted"/>
<evidence type="ECO:0000313" key="1">
    <source>
        <dbReference type="EMBL" id="KAJ8723463.1"/>
    </source>
</evidence>
<accession>A0ACC2QW65</accession>
<sequence length="290" mass="33361">MLSRKSSTATTPLSTITERRVSQYEGLMKRYSDQHVDEKCKFEEIMPRPRSHAHKHFATGSSYQGPLNVMGMNGYGEYTFPNGVLYRGEFQDGQFHGPGELLYNEGPEADCVIRGTWVNGVLTDRKILFNGNLEYEEDDWKYCKIPDRRYAAEFEKDLQPAGKSLVTPDVPPREIPPGCYDCGDGYYHPETKVVYSYENPNEVTRGPSARERKWIVDNCRTLPLKYVGPRSDFYETWLPPVEKPEPPPEPSVAVKYKGYTKVPFIFEEDSTERFEPFFFDSSLLEGSKKK</sequence>
<evidence type="ECO:0000313" key="2">
    <source>
        <dbReference type="Proteomes" id="UP001231649"/>
    </source>
</evidence>
<organism evidence="1 2">
    <name type="scientific">Mythimna loreyi</name>
    <dbReference type="NCBI Taxonomy" id="667449"/>
    <lineage>
        <taxon>Eukaryota</taxon>
        <taxon>Metazoa</taxon>
        <taxon>Ecdysozoa</taxon>
        <taxon>Arthropoda</taxon>
        <taxon>Hexapoda</taxon>
        <taxon>Insecta</taxon>
        <taxon>Pterygota</taxon>
        <taxon>Neoptera</taxon>
        <taxon>Endopterygota</taxon>
        <taxon>Lepidoptera</taxon>
        <taxon>Glossata</taxon>
        <taxon>Ditrysia</taxon>
        <taxon>Noctuoidea</taxon>
        <taxon>Noctuidae</taxon>
        <taxon>Noctuinae</taxon>
        <taxon>Hadenini</taxon>
        <taxon>Mythimna</taxon>
    </lineage>
</organism>
<keyword evidence="2" id="KW-1185">Reference proteome</keyword>
<comment type="caution">
    <text evidence="1">The sequence shown here is derived from an EMBL/GenBank/DDBJ whole genome shotgun (WGS) entry which is preliminary data.</text>
</comment>
<gene>
    <name evidence="1" type="ORF">PYW08_003375</name>
</gene>
<name>A0ACC2QW65_9NEOP</name>